<comment type="caution">
    <text evidence="3">The sequence shown here is derived from an EMBL/GenBank/DDBJ whole genome shotgun (WGS) entry which is preliminary data.</text>
</comment>
<dbReference type="HOGENOM" id="CLU_027500_1_0_1"/>
<reference evidence="3 4" key="1">
    <citation type="submission" date="2013-03" db="EMBL/GenBank/DDBJ databases">
        <title>The Genome Sequence of Capronia coronata CBS 617.96.</title>
        <authorList>
            <consortium name="The Broad Institute Genomics Platform"/>
            <person name="Cuomo C."/>
            <person name="de Hoog S."/>
            <person name="Gorbushina A."/>
            <person name="Walker B."/>
            <person name="Young S.K."/>
            <person name="Zeng Q."/>
            <person name="Gargeya S."/>
            <person name="Fitzgerald M."/>
            <person name="Haas B."/>
            <person name="Abouelleil A."/>
            <person name="Allen A.W."/>
            <person name="Alvarado L."/>
            <person name="Arachchi H.M."/>
            <person name="Berlin A.M."/>
            <person name="Chapman S.B."/>
            <person name="Gainer-Dewar J."/>
            <person name="Goldberg J."/>
            <person name="Griggs A."/>
            <person name="Gujja S."/>
            <person name="Hansen M."/>
            <person name="Howarth C."/>
            <person name="Imamovic A."/>
            <person name="Ireland A."/>
            <person name="Larimer J."/>
            <person name="McCowan C."/>
            <person name="Murphy C."/>
            <person name="Pearson M."/>
            <person name="Poon T.W."/>
            <person name="Priest M."/>
            <person name="Roberts A."/>
            <person name="Saif S."/>
            <person name="Shea T."/>
            <person name="Sisk P."/>
            <person name="Sykes S."/>
            <person name="Wortman J."/>
            <person name="Nusbaum C."/>
            <person name="Birren B."/>
        </authorList>
    </citation>
    <scope>NUCLEOTIDE SEQUENCE [LARGE SCALE GENOMIC DNA]</scope>
    <source>
        <strain evidence="3 4">CBS 617.96</strain>
    </source>
</reference>
<evidence type="ECO:0000256" key="1">
    <source>
        <dbReference type="SAM" id="MobiDB-lite"/>
    </source>
</evidence>
<dbReference type="AlphaFoldDB" id="W9YLC2"/>
<dbReference type="GO" id="GO:0008270">
    <property type="term" value="F:zinc ion binding"/>
    <property type="evidence" value="ECO:0007669"/>
    <property type="project" value="InterPro"/>
</dbReference>
<dbReference type="Proteomes" id="UP000019484">
    <property type="component" value="Unassembled WGS sequence"/>
</dbReference>
<name>W9YLC2_9EURO</name>
<protein>
    <recommendedName>
        <fullName evidence="2">TRIP4/RQT4 C2HC5-type zinc finger domain-containing protein</fullName>
    </recommendedName>
</protein>
<dbReference type="InterPro" id="IPR009349">
    <property type="entry name" value="TRIP4/RQT4_C2HC5_Znf"/>
</dbReference>
<dbReference type="RefSeq" id="XP_007722659.1">
    <property type="nucleotide sequence ID" value="XM_007724469.1"/>
</dbReference>
<feature type="compositionally biased region" description="Polar residues" evidence="1">
    <location>
        <begin position="206"/>
        <end position="227"/>
    </location>
</feature>
<feature type="domain" description="TRIP4/RQT4 C2HC5-type zinc finger" evidence="2">
    <location>
        <begin position="254"/>
        <end position="306"/>
    </location>
</feature>
<feature type="compositionally biased region" description="Acidic residues" evidence="1">
    <location>
        <begin position="459"/>
        <end position="468"/>
    </location>
</feature>
<dbReference type="eggNOG" id="KOG2845">
    <property type="taxonomic scope" value="Eukaryota"/>
</dbReference>
<gene>
    <name evidence="3" type="ORF">A1O1_03568</name>
</gene>
<feature type="compositionally biased region" description="Polar residues" evidence="1">
    <location>
        <begin position="126"/>
        <end position="138"/>
    </location>
</feature>
<accession>W9YLC2</accession>
<dbReference type="STRING" id="1182541.W9YLC2"/>
<feature type="region of interest" description="Disordered" evidence="1">
    <location>
        <begin position="65"/>
        <end position="227"/>
    </location>
</feature>
<sequence>MSGDVQSWALPRLQRLLPIDDGSLKEIVTYTCSLSKPAAADHLKNLLGDSPQALEFISSFNARRSNVPPEQASSLATGTSDGAASPRKKATKKSKPPLHSTGPARRPEGYGNVTGGYKKHYDDENYSSSTPRPSSQDRNIPFLSSAPEARQAPHTTAGIVSGSTSRDASPAKSSHKLPPSASGQLISDFGFANVRAKQSKKPAHPTHSQAQSQSGASTPNKGGVTMTTTTSVADLTSAIAALELATNPTLSTKRRRCDCNASIHPLFTTAPNCINCGKIICAFEGLQPCSFCDSPLLSKDQVNDMIKALKEERGIEKMAAHNAAQSQSGKGTPVFGGSTPDSASGDELSSAASRARAHRDKLLAFQRENAQRTRVYDEAADYDMSLTPGATQWMSPVQRAAALKKQQKYLRELEEANRPEWEKKRTVMSMSIRNGKLVRTYGREKAPSSEDKEDSVHADEDDGDEHEGDDEHQHLSIGGKGAFSNNPLLATGKLIRPIWKAPEQTSEGKSAESDGHVPRKSVWRRVQDDNEDNEQWILDGGLHGYGTESRLMEDGSQQECG</sequence>
<dbReference type="GeneID" id="19158458"/>
<dbReference type="OrthoDB" id="338816at2759"/>
<feature type="region of interest" description="Disordered" evidence="1">
    <location>
        <begin position="322"/>
        <end position="353"/>
    </location>
</feature>
<feature type="region of interest" description="Disordered" evidence="1">
    <location>
        <begin position="438"/>
        <end position="487"/>
    </location>
</feature>
<evidence type="ECO:0000313" key="3">
    <source>
        <dbReference type="EMBL" id="EXJ90465.1"/>
    </source>
</evidence>
<evidence type="ECO:0000313" key="4">
    <source>
        <dbReference type="Proteomes" id="UP000019484"/>
    </source>
</evidence>
<dbReference type="InterPro" id="IPR039128">
    <property type="entry name" value="TRIP4-like"/>
</dbReference>
<keyword evidence="4" id="KW-1185">Reference proteome</keyword>
<feature type="region of interest" description="Disordered" evidence="1">
    <location>
        <begin position="500"/>
        <end position="561"/>
    </location>
</feature>
<evidence type="ECO:0000259" key="2">
    <source>
        <dbReference type="Pfam" id="PF06221"/>
    </source>
</evidence>
<organism evidence="3 4">
    <name type="scientific">Capronia coronata CBS 617.96</name>
    <dbReference type="NCBI Taxonomy" id="1182541"/>
    <lineage>
        <taxon>Eukaryota</taxon>
        <taxon>Fungi</taxon>
        <taxon>Dikarya</taxon>
        <taxon>Ascomycota</taxon>
        <taxon>Pezizomycotina</taxon>
        <taxon>Eurotiomycetes</taxon>
        <taxon>Chaetothyriomycetidae</taxon>
        <taxon>Chaetothyriales</taxon>
        <taxon>Herpotrichiellaceae</taxon>
        <taxon>Capronia</taxon>
    </lineage>
</organism>
<dbReference type="GO" id="GO:0005634">
    <property type="term" value="C:nucleus"/>
    <property type="evidence" value="ECO:0007669"/>
    <property type="project" value="InterPro"/>
</dbReference>
<dbReference type="Pfam" id="PF06221">
    <property type="entry name" value="zf-C2HC5"/>
    <property type="match status" value="1"/>
</dbReference>
<dbReference type="GO" id="GO:0045893">
    <property type="term" value="P:positive regulation of DNA-templated transcription"/>
    <property type="evidence" value="ECO:0007669"/>
    <property type="project" value="TreeGrafter"/>
</dbReference>
<feature type="compositionally biased region" description="Basic and acidic residues" evidence="1">
    <location>
        <begin position="441"/>
        <end position="458"/>
    </location>
</feature>
<proteinExistence type="predicted"/>
<dbReference type="EMBL" id="AMWN01000003">
    <property type="protein sequence ID" value="EXJ90465.1"/>
    <property type="molecule type" value="Genomic_DNA"/>
</dbReference>
<dbReference type="GO" id="GO:0072344">
    <property type="term" value="P:rescue of stalled ribosome"/>
    <property type="evidence" value="ECO:0007669"/>
    <property type="project" value="InterPro"/>
</dbReference>
<feature type="compositionally biased region" description="Polar residues" evidence="1">
    <location>
        <begin position="71"/>
        <end position="82"/>
    </location>
</feature>
<dbReference type="PANTHER" id="PTHR12963">
    <property type="entry name" value="THYROID RECEPTOR INTERACTING PROTEIN RELATED"/>
    <property type="match status" value="1"/>
</dbReference>
<dbReference type="GO" id="GO:0180022">
    <property type="term" value="C:RQC-trigger complex"/>
    <property type="evidence" value="ECO:0007669"/>
    <property type="project" value="InterPro"/>
</dbReference>
<dbReference type="PANTHER" id="PTHR12963:SF4">
    <property type="entry name" value="ACTIVATING SIGNAL COINTEGRATOR 1"/>
    <property type="match status" value="1"/>
</dbReference>
<feature type="compositionally biased region" description="Basic residues" evidence="1">
    <location>
        <begin position="86"/>
        <end position="96"/>
    </location>
</feature>